<evidence type="ECO:0000313" key="2">
    <source>
        <dbReference type="EMBL" id="KAK8091900.1"/>
    </source>
</evidence>
<evidence type="ECO:0000313" key="3">
    <source>
        <dbReference type="Proteomes" id="UP001433268"/>
    </source>
</evidence>
<keyword evidence="3" id="KW-1185">Reference proteome</keyword>
<evidence type="ECO:0000256" key="1">
    <source>
        <dbReference type="SAM" id="MobiDB-lite"/>
    </source>
</evidence>
<accession>A0ABR1X8W4</accession>
<proteinExistence type="predicted"/>
<organism evidence="2 3">
    <name type="scientific">Apiospora hydei</name>
    <dbReference type="NCBI Taxonomy" id="1337664"/>
    <lineage>
        <taxon>Eukaryota</taxon>
        <taxon>Fungi</taxon>
        <taxon>Dikarya</taxon>
        <taxon>Ascomycota</taxon>
        <taxon>Pezizomycotina</taxon>
        <taxon>Sordariomycetes</taxon>
        <taxon>Xylariomycetidae</taxon>
        <taxon>Amphisphaeriales</taxon>
        <taxon>Apiosporaceae</taxon>
        <taxon>Apiospora</taxon>
    </lineage>
</organism>
<name>A0ABR1X8W4_9PEZI</name>
<comment type="caution">
    <text evidence="2">The sequence shown here is derived from an EMBL/GenBank/DDBJ whole genome shotgun (WGS) entry which is preliminary data.</text>
</comment>
<dbReference type="GeneID" id="92039636"/>
<reference evidence="2 3" key="1">
    <citation type="submission" date="2023-01" db="EMBL/GenBank/DDBJ databases">
        <title>Analysis of 21 Apiospora genomes using comparative genomics revels a genus with tremendous synthesis potential of carbohydrate active enzymes and secondary metabolites.</title>
        <authorList>
            <person name="Sorensen T."/>
        </authorList>
    </citation>
    <scope>NUCLEOTIDE SEQUENCE [LARGE SCALE GENOMIC DNA]</scope>
    <source>
        <strain evidence="2 3">CBS 114990</strain>
    </source>
</reference>
<protein>
    <submittedName>
        <fullName evidence="2">Amino acid permease</fullName>
    </submittedName>
</protein>
<gene>
    <name evidence="2" type="ORF">PG997_002261</name>
</gene>
<sequence>MSGLTHANFDSATFAIYSLAENVTDERLADIAKIPQDQWEEAGMDERCVKPARPTANLSGKSLKDVVAAHVTTAHQGITSADNGGSDEASWWPHVFMVVTDDKIEDHGLLLVYLKNPFMPQPTKKTCGGAGGDDEDGAKKENCSEDNDVDKDEEKPEFAKFFFRPQKMYNILAGISLRDEDIEQLQAEYDIDVQGAGGSDVSA</sequence>
<feature type="region of interest" description="Disordered" evidence="1">
    <location>
        <begin position="125"/>
        <end position="154"/>
    </location>
</feature>
<dbReference type="Proteomes" id="UP001433268">
    <property type="component" value="Unassembled WGS sequence"/>
</dbReference>
<dbReference type="EMBL" id="JAQQWN010000003">
    <property type="protein sequence ID" value="KAK8091900.1"/>
    <property type="molecule type" value="Genomic_DNA"/>
</dbReference>
<dbReference type="RefSeq" id="XP_066673872.1">
    <property type="nucleotide sequence ID" value="XM_066806576.1"/>
</dbReference>